<dbReference type="GO" id="GO:0005677">
    <property type="term" value="C:chromatin silencing complex"/>
    <property type="evidence" value="ECO:0007669"/>
    <property type="project" value="TreeGrafter"/>
</dbReference>
<feature type="compositionally biased region" description="Basic and acidic residues" evidence="1">
    <location>
        <begin position="469"/>
        <end position="483"/>
    </location>
</feature>
<feature type="region of interest" description="Disordered" evidence="1">
    <location>
        <begin position="171"/>
        <end position="534"/>
    </location>
</feature>
<feature type="compositionally biased region" description="Polar residues" evidence="1">
    <location>
        <begin position="518"/>
        <end position="534"/>
    </location>
</feature>
<feature type="region of interest" description="Disordered" evidence="1">
    <location>
        <begin position="1183"/>
        <end position="1336"/>
    </location>
</feature>
<feature type="compositionally biased region" description="Basic and acidic residues" evidence="1">
    <location>
        <begin position="276"/>
        <end position="302"/>
    </location>
</feature>
<dbReference type="EMBL" id="LR899012">
    <property type="protein sequence ID" value="CAD7087386.1"/>
    <property type="molecule type" value="Genomic_DNA"/>
</dbReference>
<feature type="compositionally biased region" description="Basic and acidic residues" evidence="1">
    <location>
        <begin position="1121"/>
        <end position="1140"/>
    </location>
</feature>
<feature type="compositionally biased region" description="Basic and acidic residues" evidence="1">
    <location>
        <begin position="319"/>
        <end position="351"/>
    </location>
</feature>
<dbReference type="PANTHER" id="PTHR46576:SF1">
    <property type="entry name" value="BROMO ADJACENT HOMOLOGY DOMAIN-CONTAINING 1 PROTEIN"/>
    <property type="match status" value="1"/>
</dbReference>
<feature type="compositionally biased region" description="Basic and acidic residues" evidence="1">
    <location>
        <begin position="691"/>
        <end position="772"/>
    </location>
</feature>
<gene>
    <name evidence="2" type="ORF">HERILL_LOCUS10097</name>
</gene>
<feature type="compositionally biased region" description="Basic and acidic residues" evidence="1">
    <location>
        <begin position="926"/>
        <end position="943"/>
    </location>
</feature>
<accession>A0A7R8UVN9</accession>
<feature type="compositionally biased region" description="Polar residues" evidence="1">
    <location>
        <begin position="585"/>
        <end position="598"/>
    </location>
</feature>
<dbReference type="PANTHER" id="PTHR46576">
    <property type="entry name" value="BROMO ADJACENT HOMOLOGY DOMAIN-CONTAINING 1 PROTEIN"/>
    <property type="match status" value="1"/>
</dbReference>
<protein>
    <submittedName>
        <fullName evidence="2">Uncharacterized protein</fullName>
    </submittedName>
</protein>
<feature type="compositionally biased region" description="Basic and acidic residues" evidence="1">
    <location>
        <begin position="1012"/>
        <end position="1021"/>
    </location>
</feature>
<feature type="compositionally biased region" description="Basic residues" evidence="1">
    <location>
        <begin position="1022"/>
        <end position="1036"/>
    </location>
</feature>
<feature type="compositionally biased region" description="Low complexity" evidence="1">
    <location>
        <begin position="1227"/>
        <end position="1238"/>
    </location>
</feature>
<dbReference type="Proteomes" id="UP000594454">
    <property type="component" value="Chromosome 4"/>
</dbReference>
<evidence type="ECO:0000256" key="1">
    <source>
        <dbReference type="SAM" id="MobiDB-lite"/>
    </source>
</evidence>
<name>A0A7R8UVN9_HERIL</name>
<organism evidence="2 3">
    <name type="scientific">Hermetia illucens</name>
    <name type="common">Black soldier fly</name>
    <dbReference type="NCBI Taxonomy" id="343691"/>
    <lineage>
        <taxon>Eukaryota</taxon>
        <taxon>Metazoa</taxon>
        <taxon>Ecdysozoa</taxon>
        <taxon>Arthropoda</taxon>
        <taxon>Hexapoda</taxon>
        <taxon>Insecta</taxon>
        <taxon>Pterygota</taxon>
        <taxon>Neoptera</taxon>
        <taxon>Endopterygota</taxon>
        <taxon>Diptera</taxon>
        <taxon>Brachycera</taxon>
        <taxon>Stratiomyomorpha</taxon>
        <taxon>Stratiomyidae</taxon>
        <taxon>Hermetiinae</taxon>
        <taxon>Hermetia</taxon>
    </lineage>
</organism>
<feature type="compositionally biased region" description="Basic residues" evidence="1">
    <location>
        <begin position="998"/>
        <end position="1011"/>
    </location>
</feature>
<feature type="compositionally biased region" description="Low complexity" evidence="1">
    <location>
        <begin position="85"/>
        <end position="103"/>
    </location>
</feature>
<feature type="compositionally biased region" description="Basic and acidic residues" evidence="1">
    <location>
        <begin position="982"/>
        <end position="997"/>
    </location>
</feature>
<feature type="compositionally biased region" description="Low complexity" evidence="1">
    <location>
        <begin position="496"/>
        <end position="508"/>
    </location>
</feature>
<feature type="compositionally biased region" description="Polar residues" evidence="1">
    <location>
        <begin position="106"/>
        <end position="116"/>
    </location>
</feature>
<feature type="compositionally biased region" description="Acidic residues" evidence="1">
    <location>
        <begin position="850"/>
        <end position="863"/>
    </location>
</feature>
<feature type="compositionally biased region" description="Basic and acidic residues" evidence="1">
    <location>
        <begin position="397"/>
        <end position="446"/>
    </location>
</feature>
<dbReference type="GO" id="GO:0045892">
    <property type="term" value="P:negative regulation of DNA-templated transcription"/>
    <property type="evidence" value="ECO:0007669"/>
    <property type="project" value="TreeGrafter"/>
</dbReference>
<dbReference type="GO" id="GO:0000976">
    <property type="term" value="F:transcription cis-regulatory region binding"/>
    <property type="evidence" value="ECO:0007669"/>
    <property type="project" value="TreeGrafter"/>
</dbReference>
<feature type="region of interest" description="Disordered" evidence="1">
    <location>
        <begin position="560"/>
        <end position="608"/>
    </location>
</feature>
<feature type="compositionally biased region" description="Basic and acidic residues" evidence="1">
    <location>
        <begin position="786"/>
        <end position="821"/>
    </location>
</feature>
<feature type="compositionally biased region" description="Low complexity" evidence="1">
    <location>
        <begin position="1274"/>
        <end position="1283"/>
    </location>
</feature>
<dbReference type="InParanoid" id="A0A7R8UVN9"/>
<dbReference type="InterPro" id="IPR053032">
    <property type="entry name" value="BAH_domain-containing"/>
</dbReference>
<feature type="region of interest" description="Disordered" evidence="1">
    <location>
        <begin position="620"/>
        <end position="673"/>
    </location>
</feature>
<feature type="region of interest" description="Disordered" evidence="1">
    <location>
        <begin position="687"/>
        <end position="869"/>
    </location>
</feature>
<dbReference type="GO" id="GO:0031507">
    <property type="term" value="P:heterochromatin formation"/>
    <property type="evidence" value="ECO:0007669"/>
    <property type="project" value="TreeGrafter"/>
</dbReference>
<dbReference type="OrthoDB" id="1922186at2759"/>
<feature type="compositionally biased region" description="Basic and acidic residues" evidence="1">
    <location>
        <begin position="572"/>
        <end position="584"/>
    </location>
</feature>
<feature type="compositionally biased region" description="Polar residues" evidence="1">
    <location>
        <begin position="39"/>
        <end position="53"/>
    </location>
</feature>
<evidence type="ECO:0000313" key="3">
    <source>
        <dbReference type="Proteomes" id="UP000594454"/>
    </source>
</evidence>
<proteinExistence type="predicted"/>
<feature type="region of interest" description="Disordered" evidence="1">
    <location>
        <begin position="1"/>
        <end position="137"/>
    </location>
</feature>
<feature type="compositionally biased region" description="Basic residues" evidence="1">
    <location>
        <begin position="822"/>
        <end position="844"/>
    </location>
</feature>
<feature type="compositionally biased region" description="Basic and acidic residues" evidence="1">
    <location>
        <begin position="211"/>
        <end position="246"/>
    </location>
</feature>
<evidence type="ECO:0000313" key="2">
    <source>
        <dbReference type="EMBL" id="CAD7087386.1"/>
    </source>
</evidence>
<dbReference type="GO" id="GO:0003682">
    <property type="term" value="F:chromatin binding"/>
    <property type="evidence" value="ECO:0007669"/>
    <property type="project" value="TreeGrafter"/>
</dbReference>
<feature type="region of interest" description="Disordered" evidence="1">
    <location>
        <begin position="896"/>
        <end position="1072"/>
    </location>
</feature>
<feature type="compositionally biased region" description="Basic and acidic residues" evidence="1">
    <location>
        <begin position="654"/>
        <end position="672"/>
    </location>
</feature>
<sequence>MADVQKKHFNSDMGAKKLLVTSSKQPRPLGKAMGRNRASDGSFTAKIGTTKNTAPKGRTATPVKQLDKAGQTATQTKKDKEDPSKSPAQKPAQVQKAVASAKPQTKKSNSQSTEVRSASPKKSPVRHRPTDDKSKAISKVIKSLDIKISGFKTIIAEEQKAECKASISEIVKTKSRAASAKISPGPLGKPVKKHDDPTPVKKAKITSSLPRSDKPKVVDTKDTKHLTEDQKTEKKSSKSKDSKEEGSSVSSSENSSNEDHSRKSENVANVSQALKSSEDKSEKLKVAKEGNKNKSVDEGEKKKTIKKSTKPFSKLSSEAAEKEKKKEKKESKPVVKKEETERRTDDNELKNIQENTSVEKLSPTFEGKLDNRSISESSSELSSKDDVVRNSQVSSNQKEESLGKQDAERPAKQKDELNAAKEFAAKKNEETVPSKKGAHESSKKCELSLTKQNKNPIDKTKSGKTPNKPLEKKQPKKTKEVAKPRSHNNETNINEVKVSSSGKPASKASKSKEKLEINKNSLNDDTSNYGKTMTPQKSLAAESIALIDYPENCKELGIDDKELVGSTNSNQKESKQIPAEEPKKTNAQPTESNTSKKSLSVRERLQKKYVGNKTTTFKAFKAKKQIALPRKGATSPSKSPKREQMRSPSKKSVKKGDDIYDFKTESESDDNIKMNLIIETSMLSKLSKLAKAKEEDKKNEEEEPVKEQKAIEEKTPEVQDNKKENIEKVESVGKVNKVEVKAKSENEPRPKSDTKVASSKAKEKGKPKVEKDFSDEDDRPLQQTKKLLEDAKLESAENDLRIEEKPLPPKIKDEIKTDPKKSGKNTKAVKAKAVKKPPVVKRKARNESTNSEESENDDSDDTSSSESCLAFGPKRHRMASLNALAKVQCLYENESRTAHELGLSKSSQAPKIRIIASGTSSDEEENAAKKLKKEEPKEEPIIEEKEESSAPEEENKRELRNAPGMRGMGKHWDFNDASSFESGHESDVTFRHGDDKPKSKKRKIVKPKPAAKVKEKVDSAKVKKAPAPKVVKKKPRPQSSKEVSESSDEEESDKNQQKKRKREDTPELKINITSKRMASLNASAIVAATYEVERHLDRNLDSDCSSFESLPDDVKAQPAKKSKEQAAKADPIDEPPKDNSRPTSTSVVIVQDTDVTITGVYVNSSTGSSQEAYCKMQYRVQSSVTEERVLRPSSIDPPKSYTPLSALSSMRPPGTDGSQPVSPEDLSPTQSQQTFQPTVVNHGEQPPGSAPPHPQQQQQPNAHIYAPHHHHHSQPPSQAPGQEQMHHMHHQQSPPKYHHMHHHHHQQPPLAQPRCESPLRYPPGAYQNVQPPMPPPPNSISISGGGSSAFCAPSMQQSHHDISVDDLEFCVYWMWQAILLNC</sequence>
<feature type="region of interest" description="Disordered" evidence="1">
    <location>
        <begin position="1101"/>
        <end position="1148"/>
    </location>
</feature>
<feature type="compositionally biased region" description="Basic and acidic residues" evidence="1">
    <location>
        <begin position="1"/>
        <end position="10"/>
    </location>
</feature>
<keyword evidence="3" id="KW-1185">Reference proteome</keyword>
<reference evidence="2 3" key="1">
    <citation type="submission" date="2020-11" db="EMBL/GenBank/DDBJ databases">
        <authorList>
            <person name="Wallbank WR R."/>
            <person name="Pardo Diaz C."/>
            <person name="Kozak K."/>
            <person name="Martin S."/>
            <person name="Jiggins C."/>
            <person name="Moest M."/>
            <person name="Warren A I."/>
            <person name="Generalovic N T."/>
            <person name="Byers J.R.P. K."/>
            <person name="Montejo-Kovacevich G."/>
            <person name="Yen C E."/>
        </authorList>
    </citation>
    <scope>NUCLEOTIDE SEQUENCE [LARGE SCALE GENOMIC DNA]</scope>
</reference>
<feature type="compositionally biased region" description="Basic residues" evidence="1">
    <location>
        <begin position="1296"/>
        <end position="1306"/>
    </location>
</feature>